<feature type="region of interest" description="Disordered" evidence="1">
    <location>
        <begin position="1"/>
        <end position="23"/>
    </location>
</feature>
<evidence type="ECO:0000256" key="1">
    <source>
        <dbReference type="SAM" id="MobiDB-lite"/>
    </source>
</evidence>
<dbReference type="AlphaFoldDB" id="A0A1B6QPX1"/>
<sequence>MARVFADVMADDESATSSMGGHAGGTVAVPRLCNFSPLFHTSPARARPFLRGHAVVRRSIGCLLGPSHQRAAPPLQKVSTFS</sequence>
<gene>
    <name evidence="2" type="ORF">SORBI_3001G470300</name>
</gene>
<keyword evidence="3" id="KW-1185">Reference proteome</keyword>
<dbReference type="Gramene" id="KXG39957">
    <property type="protein sequence ID" value="KXG39957"/>
    <property type="gene ID" value="SORBI_3001G470300"/>
</dbReference>
<dbReference type="InParanoid" id="A0A1B6QPX1"/>
<accession>A0A1B6QPX1</accession>
<evidence type="ECO:0000313" key="2">
    <source>
        <dbReference type="EMBL" id="KXG39957.1"/>
    </source>
</evidence>
<proteinExistence type="predicted"/>
<protein>
    <submittedName>
        <fullName evidence="2">Uncharacterized protein</fullName>
    </submittedName>
</protein>
<reference evidence="2 3" key="1">
    <citation type="journal article" date="2009" name="Nature">
        <title>The Sorghum bicolor genome and the diversification of grasses.</title>
        <authorList>
            <person name="Paterson A.H."/>
            <person name="Bowers J.E."/>
            <person name="Bruggmann R."/>
            <person name="Dubchak I."/>
            <person name="Grimwood J."/>
            <person name="Gundlach H."/>
            <person name="Haberer G."/>
            <person name="Hellsten U."/>
            <person name="Mitros T."/>
            <person name="Poliakov A."/>
            <person name="Schmutz J."/>
            <person name="Spannagl M."/>
            <person name="Tang H."/>
            <person name="Wang X."/>
            <person name="Wicker T."/>
            <person name="Bharti A.K."/>
            <person name="Chapman J."/>
            <person name="Feltus F.A."/>
            <person name="Gowik U."/>
            <person name="Grigoriev I.V."/>
            <person name="Lyons E."/>
            <person name="Maher C.A."/>
            <person name="Martis M."/>
            <person name="Narechania A."/>
            <person name="Otillar R.P."/>
            <person name="Penning B.W."/>
            <person name="Salamov A.A."/>
            <person name="Wang Y."/>
            <person name="Zhang L."/>
            <person name="Carpita N.C."/>
            <person name="Freeling M."/>
            <person name="Gingle A.R."/>
            <person name="Hash C.T."/>
            <person name="Keller B."/>
            <person name="Klein P."/>
            <person name="Kresovich S."/>
            <person name="McCann M.C."/>
            <person name="Ming R."/>
            <person name="Peterson D.G."/>
            <person name="Mehboob-ur-Rahman"/>
            <person name="Ware D."/>
            <person name="Westhoff P."/>
            <person name="Mayer K.F."/>
            <person name="Messing J."/>
            <person name="Rokhsar D.S."/>
        </authorList>
    </citation>
    <scope>NUCLEOTIDE SEQUENCE [LARGE SCALE GENOMIC DNA]</scope>
    <source>
        <strain evidence="3">cv. BTx623</strain>
    </source>
</reference>
<organism evidence="2 3">
    <name type="scientific">Sorghum bicolor</name>
    <name type="common">Sorghum</name>
    <name type="synonym">Sorghum vulgare</name>
    <dbReference type="NCBI Taxonomy" id="4558"/>
    <lineage>
        <taxon>Eukaryota</taxon>
        <taxon>Viridiplantae</taxon>
        <taxon>Streptophyta</taxon>
        <taxon>Embryophyta</taxon>
        <taxon>Tracheophyta</taxon>
        <taxon>Spermatophyta</taxon>
        <taxon>Magnoliopsida</taxon>
        <taxon>Liliopsida</taxon>
        <taxon>Poales</taxon>
        <taxon>Poaceae</taxon>
        <taxon>PACMAD clade</taxon>
        <taxon>Panicoideae</taxon>
        <taxon>Andropogonodae</taxon>
        <taxon>Andropogoneae</taxon>
        <taxon>Sorghinae</taxon>
        <taxon>Sorghum</taxon>
    </lineage>
</organism>
<name>A0A1B6QPX1_SORBI</name>
<evidence type="ECO:0000313" key="3">
    <source>
        <dbReference type="Proteomes" id="UP000000768"/>
    </source>
</evidence>
<reference evidence="3" key="2">
    <citation type="journal article" date="2018" name="Plant J.">
        <title>The Sorghum bicolor reference genome: improved assembly, gene annotations, a transcriptome atlas, and signatures of genome organization.</title>
        <authorList>
            <person name="McCormick R.F."/>
            <person name="Truong S.K."/>
            <person name="Sreedasyam A."/>
            <person name="Jenkins J."/>
            <person name="Shu S."/>
            <person name="Sims D."/>
            <person name="Kennedy M."/>
            <person name="Amirebrahimi M."/>
            <person name="Weers B.D."/>
            <person name="McKinley B."/>
            <person name="Mattison A."/>
            <person name="Morishige D.T."/>
            <person name="Grimwood J."/>
            <person name="Schmutz J."/>
            <person name="Mullet J.E."/>
        </authorList>
    </citation>
    <scope>NUCLEOTIDE SEQUENCE [LARGE SCALE GENOMIC DNA]</scope>
    <source>
        <strain evidence="3">cv. BTx623</strain>
    </source>
</reference>
<dbReference type="Proteomes" id="UP000000768">
    <property type="component" value="Chromosome 1"/>
</dbReference>
<dbReference type="EMBL" id="CM000760">
    <property type="protein sequence ID" value="KXG39957.1"/>
    <property type="molecule type" value="Genomic_DNA"/>
</dbReference>